<feature type="compositionally biased region" description="Polar residues" evidence="6">
    <location>
        <begin position="86"/>
        <end position="101"/>
    </location>
</feature>
<dbReference type="GO" id="GO:0008270">
    <property type="term" value="F:zinc ion binding"/>
    <property type="evidence" value="ECO:0007669"/>
    <property type="project" value="UniProtKB-KW"/>
</dbReference>
<evidence type="ECO:0000256" key="1">
    <source>
        <dbReference type="ARBA" id="ARBA00022723"/>
    </source>
</evidence>
<feature type="compositionally biased region" description="Basic and acidic residues" evidence="6">
    <location>
        <begin position="287"/>
        <end position="315"/>
    </location>
</feature>
<name>A0ABD0K2Y2_9CAEN</name>
<reference evidence="8 9" key="1">
    <citation type="journal article" date="2023" name="Sci. Data">
        <title>Genome assembly of the Korean intertidal mud-creeper Batillaria attramentaria.</title>
        <authorList>
            <person name="Patra A.K."/>
            <person name="Ho P.T."/>
            <person name="Jun S."/>
            <person name="Lee S.J."/>
            <person name="Kim Y."/>
            <person name="Won Y.J."/>
        </authorList>
    </citation>
    <scope>NUCLEOTIDE SEQUENCE [LARGE SCALE GENOMIC DNA]</scope>
    <source>
        <strain evidence="8">Wonlab-2016</strain>
    </source>
</reference>
<feature type="compositionally biased region" description="Basic and acidic residues" evidence="6">
    <location>
        <begin position="148"/>
        <end position="158"/>
    </location>
</feature>
<dbReference type="PROSITE" id="PS50157">
    <property type="entry name" value="ZINC_FINGER_C2H2_2"/>
    <property type="match status" value="2"/>
</dbReference>
<feature type="compositionally biased region" description="Polar residues" evidence="6">
    <location>
        <begin position="182"/>
        <end position="191"/>
    </location>
</feature>
<keyword evidence="9" id="KW-1185">Reference proteome</keyword>
<keyword evidence="3 5" id="KW-0863">Zinc-finger</keyword>
<evidence type="ECO:0000313" key="9">
    <source>
        <dbReference type="Proteomes" id="UP001519460"/>
    </source>
</evidence>
<keyword evidence="1" id="KW-0479">Metal-binding</keyword>
<protein>
    <recommendedName>
        <fullName evidence="7">C2H2-type domain-containing protein</fullName>
    </recommendedName>
</protein>
<dbReference type="SUPFAM" id="SSF57667">
    <property type="entry name" value="beta-beta-alpha zinc fingers"/>
    <property type="match status" value="3"/>
</dbReference>
<evidence type="ECO:0000313" key="8">
    <source>
        <dbReference type="EMBL" id="KAK7481413.1"/>
    </source>
</evidence>
<proteinExistence type="predicted"/>
<dbReference type="AlphaFoldDB" id="A0ABD0K2Y2"/>
<feature type="compositionally biased region" description="Low complexity" evidence="6">
    <location>
        <begin position="322"/>
        <end position="334"/>
    </location>
</feature>
<dbReference type="Pfam" id="PF00096">
    <property type="entry name" value="zf-C2H2"/>
    <property type="match status" value="4"/>
</dbReference>
<feature type="domain" description="C2H2-type" evidence="7">
    <location>
        <begin position="434"/>
        <end position="461"/>
    </location>
</feature>
<dbReference type="EMBL" id="JACVVK020000263">
    <property type="protein sequence ID" value="KAK7481413.1"/>
    <property type="molecule type" value="Genomic_DNA"/>
</dbReference>
<evidence type="ECO:0000256" key="4">
    <source>
        <dbReference type="ARBA" id="ARBA00022833"/>
    </source>
</evidence>
<feature type="compositionally biased region" description="Basic residues" evidence="6">
    <location>
        <begin position="104"/>
        <end position="113"/>
    </location>
</feature>
<dbReference type="Proteomes" id="UP001519460">
    <property type="component" value="Unassembled WGS sequence"/>
</dbReference>
<feature type="region of interest" description="Disordered" evidence="6">
    <location>
        <begin position="1"/>
        <end position="338"/>
    </location>
</feature>
<feature type="domain" description="C2H2-type" evidence="7">
    <location>
        <begin position="470"/>
        <end position="495"/>
    </location>
</feature>
<evidence type="ECO:0000259" key="7">
    <source>
        <dbReference type="PROSITE" id="PS50157"/>
    </source>
</evidence>
<evidence type="ECO:0000256" key="6">
    <source>
        <dbReference type="SAM" id="MobiDB-lite"/>
    </source>
</evidence>
<dbReference type="SMART" id="SM00355">
    <property type="entry name" value="ZnF_C2H2"/>
    <property type="match status" value="6"/>
</dbReference>
<keyword evidence="4" id="KW-0862">Zinc</keyword>
<dbReference type="PANTHER" id="PTHR24379:SF121">
    <property type="entry name" value="C2H2-TYPE DOMAIN-CONTAINING PROTEIN"/>
    <property type="match status" value="1"/>
</dbReference>
<dbReference type="PROSITE" id="PS00028">
    <property type="entry name" value="ZINC_FINGER_C2H2_1"/>
    <property type="match status" value="1"/>
</dbReference>
<gene>
    <name evidence="8" type="ORF">BaRGS_00027369</name>
</gene>
<accession>A0ABD0K2Y2</accession>
<dbReference type="InterPro" id="IPR013087">
    <property type="entry name" value="Znf_C2H2_type"/>
</dbReference>
<comment type="caution">
    <text evidence="8">The sequence shown here is derived from an EMBL/GenBank/DDBJ whole genome shotgun (WGS) entry which is preliminary data.</text>
</comment>
<keyword evidence="2" id="KW-0677">Repeat</keyword>
<feature type="compositionally biased region" description="Basic residues" evidence="6">
    <location>
        <begin position="27"/>
        <end position="37"/>
    </location>
</feature>
<dbReference type="PANTHER" id="PTHR24379">
    <property type="entry name" value="KRAB AND ZINC FINGER DOMAIN-CONTAINING"/>
    <property type="match status" value="1"/>
</dbReference>
<feature type="compositionally biased region" description="Polar residues" evidence="6">
    <location>
        <begin position="198"/>
        <end position="213"/>
    </location>
</feature>
<evidence type="ECO:0000256" key="2">
    <source>
        <dbReference type="ARBA" id="ARBA00022737"/>
    </source>
</evidence>
<organism evidence="8 9">
    <name type="scientific">Batillaria attramentaria</name>
    <dbReference type="NCBI Taxonomy" id="370345"/>
    <lineage>
        <taxon>Eukaryota</taxon>
        <taxon>Metazoa</taxon>
        <taxon>Spiralia</taxon>
        <taxon>Lophotrochozoa</taxon>
        <taxon>Mollusca</taxon>
        <taxon>Gastropoda</taxon>
        <taxon>Caenogastropoda</taxon>
        <taxon>Sorbeoconcha</taxon>
        <taxon>Cerithioidea</taxon>
        <taxon>Batillariidae</taxon>
        <taxon>Batillaria</taxon>
    </lineage>
</organism>
<dbReference type="InterPro" id="IPR036236">
    <property type="entry name" value="Znf_C2H2_sf"/>
</dbReference>
<sequence length="527" mass="59921">MVVCMDSNMEENCWTSGSKLSSDHNQKKVKKRHRKALHLSDESESAAETSLETEKSSQRISSPDTIATEITNPHIIEKVGTDEITVISSRTDSHTDQSASERSQKKKKKKRKHRDSDDAEETKQETDTQLQETSDVGTDEITVISSRTDTDKSASERSQKRKKKKSKHRDNDDAEETRQETDTQLQETSDVGTDEITVISSRTDSHTDQSASERSQKKKRKHRDSEQEEVRVEPKDAAEADYVYDFNGSSPTETDTTHDDGEVTPTRPAQEIKRRKPEYETFQADENSCREEADTLDTDRGEQLHESTASERNQDDTLDDTSANVSAESNASSADSKRKGSSVCYLCNWFMSDKKVYIKHLAKVHGLLSYQCPRCNRGCSSQKQLVVHMTVACVKEKMLPPRQVCTLCPMMYTKKTDLFRHLKTQHTAGIKDSFKCTHCGKLFVRKDTMVSHQTTCLGREDRTQQEKERVLCGVCNKDFASKPSLAYHIRTIHNNVLHKCHCGKVFRWSKDFYAHRKQHAPGLSVNT</sequence>
<evidence type="ECO:0000256" key="5">
    <source>
        <dbReference type="PROSITE-ProRule" id="PRU00042"/>
    </source>
</evidence>
<evidence type="ECO:0000256" key="3">
    <source>
        <dbReference type="ARBA" id="ARBA00022771"/>
    </source>
</evidence>
<dbReference type="Gene3D" id="3.30.160.60">
    <property type="entry name" value="Classic Zinc Finger"/>
    <property type="match status" value="3"/>
</dbReference>
<feature type="compositionally biased region" description="Polar residues" evidence="6">
    <location>
        <begin position="127"/>
        <end position="136"/>
    </location>
</feature>
<feature type="compositionally biased region" description="Basic and acidic residues" evidence="6">
    <location>
        <begin position="223"/>
        <end position="238"/>
    </location>
</feature>
<feature type="compositionally biased region" description="Basic residues" evidence="6">
    <location>
        <begin position="159"/>
        <end position="168"/>
    </location>
</feature>
<feature type="compositionally biased region" description="Polar residues" evidence="6">
    <location>
        <begin position="58"/>
        <end position="71"/>
    </location>
</feature>